<dbReference type="EC" id="3.2.1.21" evidence="4"/>
<reference evidence="13 14" key="1">
    <citation type="journal article" date="2013" name="Genome Announc.">
        <title>Draft Genome Sequence of Indibacter alkaliphilus Strain LW1T, Isolated from Lonar Lake, a Haloalkaline Lake in the Buldana District of Maharashtra, India.</title>
        <authorList>
            <person name="Singh A."/>
            <person name="Kumar Jangir P."/>
            <person name="Sharma R."/>
            <person name="Singh A."/>
            <person name="Kumar Pinnaka A."/>
            <person name="Shivaji S."/>
        </authorList>
    </citation>
    <scope>NUCLEOTIDE SEQUENCE [LARGE SCALE GENOMIC DNA]</scope>
    <source>
        <strain evidence="14">CCUG 57479 / KCTC 22604 / LW1</strain>
    </source>
</reference>
<organism evidence="13 14">
    <name type="scientific">Indibacter alkaliphilus (strain CCUG 57479 / KCTC 22604 / LW1)</name>
    <dbReference type="NCBI Taxonomy" id="1189612"/>
    <lineage>
        <taxon>Bacteria</taxon>
        <taxon>Pseudomonadati</taxon>
        <taxon>Bacteroidota</taxon>
        <taxon>Cytophagia</taxon>
        <taxon>Cytophagales</taxon>
        <taxon>Cyclobacteriaceae</taxon>
    </lineage>
</organism>
<dbReference type="Pfam" id="PF00933">
    <property type="entry name" value="Glyco_hydro_3"/>
    <property type="match status" value="1"/>
</dbReference>
<evidence type="ECO:0000256" key="1">
    <source>
        <dbReference type="ARBA" id="ARBA00000448"/>
    </source>
</evidence>
<name>S2DCE8_INDAL</name>
<evidence type="ECO:0000256" key="10">
    <source>
        <dbReference type="ARBA" id="ARBA00067498"/>
    </source>
</evidence>
<dbReference type="Gene3D" id="3.40.50.1700">
    <property type="entry name" value="Glycoside hydrolase family 3 C-terminal domain"/>
    <property type="match status" value="1"/>
</dbReference>
<evidence type="ECO:0000256" key="11">
    <source>
        <dbReference type="RuleBase" id="RU361161"/>
    </source>
</evidence>
<dbReference type="Proteomes" id="UP000006073">
    <property type="component" value="Unassembled WGS sequence"/>
</dbReference>
<accession>S2DCE8</accession>
<dbReference type="RefSeq" id="WP_009034409.1">
    <property type="nucleotide sequence ID" value="NZ_ALWO02000032.1"/>
</dbReference>
<dbReference type="SMART" id="SM01217">
    <property type="entry name" value="Fn3_like"/>
    <property type="match status" value="1"/>
</dbReference>
<evidence type="ECO:0000256" key="8">
    <source>
        <dbReference type="ARBA" id="ARBA00023277"/>
    </source>
</evidence>
<dbReference type="NCBIfam" id="NF011678">
    <property type="entry name" value="PRK15098.1"/>
    <property type="match status" value="1"/>
</dbReference>
<sequence length="763" mass="84028">MKKYFPVLMLCFFGLISFKTSQPTPVPSDEYAAKADSIISLMTLNEKLGQLNLPVGGDITTGEAGSSDVLNSIREGKVGGLFNLKSAEKIKEAQRVAVEESRLKIPLLIGMDVIHGYETLFSIPLGLSSTWDMELIEKSARIAAIEASADGINWTFSPMVDVSRDPRWGRVSEGNGEDPFLGAKIAQAMIRGYQGDDLTAYNTIMACVKHFALYGAPEAGRDYNTVDMSRQRMYNEYFLPYQAAVEAGVGSVMTAFNDVDGIPASANKWLMTDVLREQWGFDGFVVTDYTAINEMTSHGLGDLQNVSALALLAGVDMDMVGEGFLTTLEKSLEEGKISESHIDTAVKRILVAKYKLGLFDDPYRYSDLGRSEKEIFTQEHRKTAREIAAQSFVLLKNEGSILPLKKSGKIALVGPMADNRENMSGTWSVAGRFTEAISLKDGLENALGNEVTLLTARGANVVEDAEYEERVSIFGKPTYRDERPEETLISEALEIARESDVIIAAMGESAEMSGEAASRSDIELPANQRRLLEALLDTGKPVVLVLFTGRPLAIKWEAEHVSGILNVWFAGSEAGDAIADVLFGDVNPSGKLTATFPQNVGQIPIFYNHKNTGRPLPEGQWFQKFRSNYLDVSNEPLYPFGYGLSYTEFDYSGLQLSAEELSGDETLQITVDVRNAGSLDGSEVVQLYVRDLVASITRPVKELKGFEKVFVKAGETRSVTFELTKRDLMFYNQDAEFVWEAGEFEIMVGGNSQDLIKAKINWK</sequence>
<evidence type="ECO:0000259" key="12">
    <source>
        <dbReference type="SMART" id="SM01217"/>
    </source>
</evidence>
<protein>
    <recommendedName>
        <fullName evidence="10">Periplasmic beta-glucosidase</fullName>
        <ecNumber evidence="4">3.2.1.21</ecNumber>
    </recommendedName>
</protein>
<keyword evidence="7 11" id="KW-0378">Hydrolase</keyword>
<gene>
    <name evidence="13" type="ORF">A33Q_2177</name>
</gene>
<dbReference type="InterPro" id="IPR019800">
    <property type="entry name" value="Glyco_hydro_3_AS"/>
</dbReference>
<dbReference type="OrthoDB" id="9805821at2"/>
<dbReference type="InterPro" id="IPR017853">
    <property type="entry name" value="GH"/>
</dbReference>
<dbReference type="Pfam" id="PF01915">
    <property type="entry name" value="Glyco_hydro_3_C"/>
    <property type="match status" value="1"/>
</dbReference>
<dbReference type="InterPro" id="IPR001764">
    <property type="entry name" value="Glyco_hydro_3_N"/>
</dbReference>
<keyword evidence="9 11" id="KW-0326">Glycosidase</keyword>
<dbReference type="FunFam" id="3.40.50.1700:FF:000004">
    <property type="entry name" value="Periplasmic beta-glucosidase"/>
    <property type="match status" value="1"/>
</dbReference>
<dbReference type="InterPro" id="IPR036962">
    <property type="entry name" value="Glyco_hydro_3_N_sf"/>
</dbReference>
<evidence type="ECO:0000256" key="2">
    <source>
        <dbReference type="ARBA" id="ARBA00004418"/>
    </source>
</evidence>
<evidence type="ECO:0000256" key="7">
    <source>
        <dbReference type="ARBA" id="ARBA00022801"/>
    </source>
</evidence>
<dbReference type="STRING" id="1189612.A33Q_2177"/>
<dbReference type="InterPro" id="IPR002772">
    <property type="entry name" value="Glyco_hydro_3_C"/>
</dbReference>
<dbReference type="FunFam" id="2.60.40.10:FF:000495">
    <property type="entry name" value="Periplasmic beta-glucosidase"/>
    <property type="match status" value="1"/>
</dbReference>
<evidence type="ECO:0000256" key="5">
    <source>
        <dbReference type="ARBA" id="ARBA00022729"/>
    </source>
</evidence>
<dbReference type="SUPFAM" id="SSF52279">
    <property type="entry name" value="Beta-D-glucan exohydrolase, C-terminal domain"/>
    <property type="match status" value="1"/>
</dbReference>
<comment type="caution">
    <text evidence="13">The sequence shown here is derived from an EMBL/GenBank/DDBJ whole genome shotgun (WGS) entry which is preliminary data.</text>
</comment>
<dbReference type="InterPro" id="IPR013783">
    <property type="entry name" value="Ig-like_fold"/>
</dbReference>
<dbReference type="InterPro" id="IPR026891">
    <property type="entry name" value="Fn3-like"/>
</dbReference>
<comment type="catalytic activity">
    <reaction evidence="1">
        <text>Hydrolysis of terminal, non-reducing beta-D-glucosyl residues with release of beta-D-glucose.</text>
        <dbReference type="EC" id="3.2.1.21"/>
    </reaction>
</comment>
<dbReference type="InterPro" id="IPR050288">
    <property type="entry name" value="Cellulose_deg_GH3"/>
</dbReference>
<evidence type="ECO:0000256" key="9">
    <source>
        <dbReference type="ARBA" id="ARBA00023295"/>
    </source>
</evidence>
<dbReference type="GO" id="GO:0042597">
    <property type="term" value="C:periplasmic space"/>
    <property type="evidence" value="ECO:0007669"/>
    <property type="project" value="UniProtKB-SubCell"/>
</dbReference>
<dbReference type="PANTHER" id="PTHR42715:SF10">
    <property type="entry name" value="BETA-GLUCOSIDASE"/>
    <property type="match status" value="1"/>
</dbReference>
<keyword evidence="14" id="KW-1185">Reference proteome</keyword>
<dbReference type="Pfam" id="PF14310">
    <property type="entry name" value="Fn3-like"/>
    <property type="match status" value="1"/>
</dbReference>
<keyword evidence="5" id="KW-0732">Signal</keyword>
<keyword evidence="6" id="KW-0574">Periplasm</keyword>
<dbReference type="PROSITE" id="PS00775">
    <property type="entry name" value="GLYCOSYL_HYDROL_F3"/>
    <property type="match status" value="1"/>
</dbReference>
<dbReference type="GO" id="GO:0005975">
    <property type="term" value="P:carbohydrate metabolic process"/>
    <property type="evidence" value="ECO:0007669"/>
    <property type="project" value="InterPro"/>
</dbReference>
<dbReference type="PRINTS" id="PR00133">
    <property type="entry name" value="GLHYDRLASE3"/>
</dbReference>
<dbReference type="FunFam" id="3.20.20.300:FF:000005">
    <property type="entry name" value="Periplasmic beta-glucosidase"/>
    <property type="match status" value="1"/>
</dbReference>
<evidence type="ECO:0000256" key="6">
    <source>
        <dbReference type="ARBA" id="ARBA00022764"/>
    </source>
</evidence>
<dbReference type="PANTHER" id="PTHR42715">
    <property type="entry name" value="BETA-GLUCOSIDASE"/>
    <property type="match status" value="1"/>
</dbReference>
<dbReference type="SUPFAM" id="SSF51445">
    <property type="entry name" value="(Trans)glycosidases"/>
    <property type="match status" value="1"/>
</dbReference>
<dbReference type="InterPro" id="IPR036881">
    <property type="entry name" value="Glyco_hydro_3_C_sf"/>
</dbReference>
<proteinExistence type="inferred from homology"/>
<dbReference type="Gene3D" id="3.20.20.300">
    <property type="entry name" value="Glycoside hydrolase, family 3, N-terminal domain"/>
    <property type="match status" value="1"/>
</dbReference>
<dbReference type="AlphaFoldDB" id="S2DCE8"/>
<comment type="similarity">
    <text evidence="3 11">Belongs to the glycosyl hydrolase 3 family.</text>
</comment>
<dbReference type="Gene3D" id="2.60.40.10">
    <property type="entry name" value="Immunoglobulins"/>
    <property type="match status" value="1"/>
</dbReference>
<feature type="domain" description="Fibronectin type III-like" evidence="12">
    <location>
        <begin position="683"/>
        <end position="752"/>
    </location>
</feature>
<evidence type="ECO:0000256" key="4">
    <source>
        <dbReference type="ARBA" id="ARBA00012744"/>
    </source>
</evidence>
<dbReference type="GO" id="GO:0008422">
    <property type="term" value="F:beta-glucosidase activity"/>
    <property type="evidence" value="ECO:0007669"/>
    <property type="project" value="UniProtKB-EC"/>
</dbReference>
<comment type="subcellular location">
    <subcellularLocation>
        <location evidence="2">Periplasm</location>
    </subcellularLocation>
</comment>
<evidence type="ECO:0000256" key="3">
    <source>
        <dbReference type="ARBA" id="ARBA00005336"/>
    </source>
</evidence>
<evidence type="ECO:0000313" key="14">
    <source>
        <dbReference type="Proteomes" id="UP000006073"/>
    </source>
</evidence>
<keyword evidence="8" id="KW-0119">Carbohydrate metabolism</keyword>
<evidence type="ECO:0000313" key="13">
    <source>
        <dbReference type="EMBL" id="EOZ96867.1"/>
    </source>
</evidence>
<dbReference type="eggNOG" id="COG1472">
    <property type="taxonomic scope" value="Bacteria"/>
</dbReference>
<dbReference type="EMBL" id="ALWO02000032">
    <property type="protein sequence ID" value="EOZ96867.1"/>
    <property type="molecule type" value="Genomic_DNA"/>
</dbReference>